<feature type="compositionally biased region" description="Basic and acidic residues" evidence="1">
    <location>
        <begin position="181"/>
        <end position="190"/>
    </location>
</feature>
<evidence type="ECO:0000313" key="2">
    <source>
        <dbReference type="EMBL" id="CAB5214513.1"/>
    </source>
</evidence>
<sequence length="196" mass="22351">MSIYYLYIKTHKNTGLKYLGKTTKDPFKYKGSGKDWKPHLDKYGNNHSTEILRECQSKEEVSQWGRYYSTLYNIVNAQDDFGNKIWANRIPETGGGTDNPSAETRAKLRIKSSGRIRSPETRKKMSASHIKSLTPEIRATRSKNARNISSETRAKRSKSAKNPSPEVRAIKSAAAKKREAKKREQKELVRQRSSSA</sequence>
<dbReference type="EMBL" id="LR798243">
    <property type="protein sequence ID" value="CAB5214513.1"/>
    <property type="molecule type" value="Genomic_DNA"/>
</dbReference>
<accession>A0A6J7WKD7</accession>
<name>A0A6J7WKD7_9CAUD</name>
<evidence type="ECO:0000256" key="1">
    <source>
        <dbReference type="SAM" id="MobiDB-lite"/>
    </source>
</evidence>
<proteinExistence type="predicted"/>
<reference evidence="2" key="1">
    <citation type="submission" date="2020-05" db="EMBL/GenBank/DDBJ databases">
        <authorList>
            <person name="Chiriac C."/>
            <person name="Salcher M."/>
            <person name="Ghai R."/>
            <person name="Kavagutti S V."/>
        </authorList>
    </citation>
    <scope>NUCLEOTIDE SEQUENCE</scope>
</reference>
<organism evidence="2">
    <name type="scientific">uncultured Caudovirales phage</name>
    <dbReference type="NCBI Taxonomy" id="2100421"/>
    <lineage>
        <taxon>Viruses</taxon>
        <taxon>Duplodnaviria</taxon>
        <taxon>Heunggongvirae</taxon>
        <taxon>Uroviricota</taxon>
        <taxon>Caudoviricetes</taxon>
        <taxon>Peduoviridae</taxon>
        <taxon>Maltschvirus</taxon>
        <taxon>Maltschvirus maltsch</taxon>
    </lineage>
</organism>
<feature type="region of interest" description="Disordered" evidence="1">
    <location>
        <begin position="113"/>
        <end position="196"/>
    </location>
</feature>
<protein>
    <submittedName>
        <fullName evidence="2">Uncharacterized protein</fullName>
    </submittedName>
</protein>
<gene>
    <name evidence="2" type="ORF">UFOVP190_145</name>
</gene>